<sequence length="108" mass="11140">MSEALVQLLAAPSLSAHFYRFIMLRPPYCPRAGQDPSVPRGVTASPREPGSAIAGSPSALGSPTLPRITLGVAGSTGYLGPIDSHQELRTGRAASLVTGHAPSLSYIS</sequence>
<evidence type="ECO:0000313" key="2">
    <source>
        <dbReference type="EMBL" id="KAJ1126428.1"/>
    </source>
</evidence>
<keyword evidence="3" id="KW-1185">Reference proteome</keyword>
<dbReference type="EMBL" id="JANPWB010000011">
    <property type="protein sequence ID" value="KAJ1126428.1"/>
    <property type="molecule type" value="Genomic_DNA"/>
</dbReference>
<dbReference type="Proteomes" id="UP001066276">
    <property type="component" value="Chromosome 7"/>
</dbReference>
<evidence type="ECO:0000313" key="3">
    <source>
        <dbReference type="Proteomes" id="UP001066276"/>
    </source>
</evidence>
<dbReference type="AlphaFoldDB" id="A0AAV7PDQ4"/>
<organism evidence="2 3">
    <name type="scientific">Pleurodeles waltl</name>
    <name type="common">Iberian ribbed newt</name>
    <dbReference type="NCBI Taxonomy" id="8319"/>
    <lineage>
        <taxon>Eukaryota</taxon>
        <taxon>Metazoa</taxon>
        <taxon>Chordata</taxon>
        <taxon>Craniata</taxon>
        <taxon>Vertebrata</taxon>
        <taxon>Euteleostomi</taxon>
        <taxon>Amphibia</taxon>
        <taxon>Batrachia</taxon>
        <taxon>Caudata</taxon>
        <taxon>Salamandroidea</taxon>
        <taxon>Salamandridae</taxon>
        <taxon>Pleurodelinae</taxon>
        <taxon>Pleurodeles</taxon>
    </lineage>
</organism>
<name>A0AAV7PDQ4_PLEWA</name>
<reference evidence="2" key="1">
    <citation type="journal article" date="2022" name="bioRxiv">
        <title>Sequencing and chromosome-scale assembly of the giantPleurodeles waltlgenome.</title>
        <authorList>
            <person name="Brown T."/>
            <person name="Elewa A."/>
            <person name="Iarovenko S."/>
            <person name="Subramanian E."/>
            <person name="Araus A.J."/>
            <person name="Petzold A."/>
            <person name="Susuki M."/>
            <person name="Suzuki K.-i.T."/>
            <person name="Hayashi T."/>
            <person name="Toyoda A."/>
            <person name="Oliveira C."/>
            <person name="Osipova E."/>
            <person name="Leigh N.D."/>
            <person name="Simon A."/>
            <person name="Yun M.H."/>
        </authorList>
    </citation>
    <scope>NUCLEOTIDE SEQUENCE</scope>
    <source>
        <strain evidence="2">20211129_DDA</strain>
        <tissue evidence="2">Liver</tissue>
    </source>
</reference>
<protein>
    <submittedName>
        <fullName evidence="2">Uncharacterized protein</fullName>
    </submittedName>
</protein>
<proteinExistence type="predicted"/>
<evidence type="ECO:0000256" key="1">
    <source>
        <dbReference type="SAM" id="MobiDB-lite"/>
    </source>
</evidence>
<feature type="region of interest" description="Disordered" evidence="1">
    <location>
        <begin position="32"/>
        <end position="63"/>
    </location>
</feature>
<gene>
    <name evidence="2" type="ORF">NDU88_004835</name>
</gene>
<accession>A0AAV7PDQ4</accession>
<comment type="caution">
    <text evidence="2">The sequence shown here is derived from an EMBL/GenBank/DDBJ whole genome shotgun (WGS) entry which is preliminary data.</text>
</comment>